<gene>
    <name evidence="11" type="ORF">Rhe02_04980</name>
</gene>
<comment type="caution">
    <text evidence="11">The sequence shown here is derived from an EMBL/GenBank/DDBJ whole genome shotgun (WGS) entry which is preliminary data.</text>
</comment>
<comment type="similarity">
    <text evidence="2">Belongs to the CTP synthase family.</text>
</comment>
<evidence type="ECO:0000259" key="10">
    <source>
        <dbReference type="Pfam" id="PF00117"/>
    </source>
</evidence>
<comment type="pathway">
    <text evidence="1">Pyrimidine metabolism; CTP biosynthesis via de novo pathway; CTP from UDP: step 2/2.</text>
</comment>
<evidence type="ECO:0000256" key="7">
    <source>
        <dbReference type="ARBA" id="ARBA00022962"/>
    </source>
</evidence>
<evidence type="ECO:0000256" key="3">
    <source>
        <dbReference type="ARBA" id="ARBA00012291"/>
    </source>
</evidence>
<dbReference type="UniPathway" id="UPA00159">
    <property type="reaction ID" value="UER00277"/>
</dbReference>
<dbReference type="GO" id="GO:0005829">
    <property type="term" value="C:cytosol"/>
    <property type="evidence" value="ECO:0007669"/>
    <property type="project" value="TreeGrafter"/>
</dbReference>
<dbReference type="AlphaFoldDB" id="A0A8J3Q2G7"/>
<evidence type="ECO:0000256" key="9">
    <source>
        <dbReference type="ARBA" id="ARBA00047781"/>
    </source>
</evidence>
<evidence type="ECO:0000313" key="12">
    <source>
        <dbReference type="Proteomes" id="UP000612899"/>
    </source>
</evidence>
<keyword evidence="6" id="KW-0067">ATP-binding</keyword>
<accession>A0A8J3Q2G7</accession>
<proteinExistence type="inferred from homology"/>
<evidence type="ECO:0000256" key="4">
    <source>
        <dbReference type="ARBA" id="ARBA00022598"/>
    </source>
</evidence>
<evidence type="ECO:0000313" key="11">
    <source>
        <dbReference type="EMBL" id="GIH02431.1"/>
    </source>
</evidence>
<keyword evidence="7" id="KW-0315">Glutamine amidotransferase</keyword>
<dbReference type="RefSeq" id="WP_203906377.1">
    <property type="nucleotide sequence ID" value="NZ_BONY01000002.1"/>
</dbReference>
<organism evidence="11 12">
    <name type="scientific">Rhizocola hellebori</name>
    <dbReference type="NCBI Taxonomy" id="1392758"/>
    <lineage>
        <taxon>Bacteria</taxon>
        <taxon>Bacillati</taxon>
        <taxon>Actinomycetota</taxon>
        <taxon>Actinomycetes</taxon>
        <taxon>Micromonosporales</taxon>
        <taxon>Micromonosporaceae</taxon>
        <taxon>Rhizocola</taxon>
    </lineage>
</organism>
<dbReference type="EC" id="6.3.4.2" evidence="3"/>
<dbReference type="InterPro" id="IPR017926">
    <property type="entry name" value="GATASE"/>
</dbReference>
<evidence type="ECO:0000256" key="5">
    <source>
        <dbReference type="ARBA" id="ARBA00022741"/>
    </source>
</evidence>
<evidence type="ECO:0000256" key="1">
    <source>
        <dbReference type="ARBA" id="ARBA00005171"/>
    </source>
</evidence>
<keyword evidence="12" id="KW-1185">Reference proteome</keyword>
<dbReference type="GO" id="GO:0044210">
    <property type="term" value="P:'de novo' CTP biosynthetic process"/>
    <property type="evidence" value="ECO:0007669"/>
    <property type="project" value="UniProtKB-UniPathway"/>
</dbReference>
<dbReference type="GO" id="GO:0003883">
    <property type="term" value="F:CTP synthase activity"/>
    <property type="evidence" value="ECO:0007669"/>
    <property type="project" value="UniProtKB-EC"/>
</dbReference>
<keyword evidence="8" id="KW-0665">Pyrimidine biosynthesis</keyword>
<comment type="catalytic activity">
    <reaction evidence="9">
        <text>UTP + L-glutamine + ATP + H2O = CTP + L-glutamate + ADP + phosphate + 2 H(+)</text>
        <dbReference type="Rhea" id="RHEA:26426"/>
        <dbReference type="ChEBI" id="CHEBI:15377"/>
        <dbReference type="ChEBI" id="CHEBI:15378"/>
        <dbReference type="ChEBI" id="CHEBI:29985"/>
        <dbReference type="ChEBI" id="CHEBI:30616"/>
        <dbReference type="ChEBI" id="CHEBI:37563"/>
        <dbReference type="ChEBI" id="CHEBI:43474"/>
        <dbReference type="ChEBI" id="CHEBI:46398"/>
        <dbReference type="ChEBI" id="CHEBI:58359"/>
        <dbReference type="ChEBI" id="CHEBI:456216"/>
        <dbReference type="EC" id="6.3.4.2"/>
    </reaction>
</comment>
<dbReference type="EMBL" id="BONY01000002">
    <property type="protein sequence ID" value="GIH02431.1"/>
    <property type="molecule type" value="Genomic_DNA"/>
</dbReference>
<dbReference type="SUPFAM" id="SSF52317">
    <property type="entry name" value="Class I glutamine amidotransferase-like"/>
    <property type="match status" value="1"/>
</dbReference>
<evidence type="ECO:0000256" key="8">
    <source>
        <dbReference type="ARBA" id="ARBA00022975"/>
    </source>
</evidence>
<evidence type="ECO:0000256" key="6">
    <source>
        <dbReference type="ARBA" id="ARBA00022840"/>
    </source>
</evidence>
<dbReference type="GO" id="GO:0005524">
    <property type="term" value="F:ATP binding"/>
    <property type="evidence" value="ECO:0007669"/>
    <property type="project" value="UniProtKB-KW"/>
</dbReference>
<dbReference type="PANTHER" id="PTHR11550:SF0">
    <property type="entry name" value="CTP SYNTHASE-RELATED"/>
    <property type="match status" value="1"/>
</dbReference>
<dbReference type="InterPro" id="IPR004468">
    <property type="entry name" value="CTP_synthase"/>
</dbReference>
<protein>
    <recommendedName>
        <fullName evidence="3">CTP synthase (glutamine hydrolyzing)</fullName>
        <ecNumber evidence="3">6.3.4.2</ecNumber>
    </recommendedName>
</protein>
<keyword evidence="5" id="KW-0547">Nucleotide-binding</keyword>
<name>A0A8J3Q2G7_9ACTN</name>
<dbReference type="PANTHER" id="PTHR11550">
    <property type="entry name" value="CTP SYNTHASE"/>
    <property type="match status" value="1"/>
</dbReference>
<dbReference type="Gene3D" id="3.40.50.880">
    <property type="match status" value="1"/>
</dbReference>
<dbReference type="Proteomes" id="UP000612899">
    <property type="component" value="Unassembled WGS sequence"/>
</dbReference>
<dbReference type="Pfam" id="PF00117">
    <property type="entry name" value="GATase"/>
    <property type="match status" value="1"/>
</dbReference>
<dbReference type="InterPro" id="IPR029062">
    <property type="entry name" value="Class_I_gatase-like"/>
</dbReference>
<evidence type="ECO:0000256" key="2">
    <source>
        <dbReference type="ARBA" id="ARBA00007533"/>
    </source>
</evidence>
<dbReference type="NCBIfam" id="NF004836">
    <property type="entry name" value="PRK06186.1"/>
    <property type="match status" value="1"/>
</dbReference>
<dbReference type="PROSITE" id="PS51273">
    <property type="entry name" value="GATASE_TYPE_1"/>
    <property type="match status" value="1"/>
</dbReference>
<dbReference type="GO" id="GO:0042802">
    <property type="term" value="F:identical protein binding"/>
    <property type="evidence" value="ECO:0007669"/>
    <property type="project" value="TreeGrafter"/>
</dbReference>
<sequence length="233" mass="24835">MPKLPRLALVGDRSPLVQSHQRIPGVLTALTETEQLPVDAYWIPTTDVGDLTGFDGVWLLPGSPYASETGALSAVTQARENGLPFLGSCGGFQHALLEFARNVCGLSSAQHGENNPEGDDLIVVPLACSLAGHQGAVQLTAGSIAESLLGRGQTFERYFCRYGVNPAYVQTLTSHGLVFSGHDTEGDVRIAELPTHPFYLAALFQPELADGPRPHPFIRAFATAATTHAMAFL</sequence>
<keyword evidence="4" id="KW-0436">Ligase</keyword>
<feature type="domain" description="Glutamine amidotransferase" evidence="10">
    <location>
        <begin position="36"/>
        <end position="119"/>
    </location>
</feature>
<reference evidence="11" key="1">
    <citation type="submission" date="2021-01" db="EMBL/GenBank/DDBJ databases">
        <title>Whole genome shotgun sequence of Rhizocola hellebori NBRC 109834.</title>
        <authorList>
            <person name="Komaki H."/>
            <person name="Tamura T."/>
        </authorList>
    </citation>
    <scope>NUCLEOTIDE SEQUENCE</scope>
    <source>
        <strain evidence="11">NBRC 109834</strain>
    </source>
</reference>
<dbReference type="GO" id="GO:0019856">
    <property type="term" value="P:pyrimidine nucleobase biosynthetic process"/>
    <property type="evidence" value="ECO:0007669"/>
    <property type="project" value="TreeGrafter"/>
</dbReference>